<feature type="compositionally biased region" description="Low complexity" evidence="1">
    <location>
        <begin position="12"/>
        <end position="28"/>
    </location>
</feature>
<dbReference type="Proteomes" id="UP000676079">
    <property type="component" value="Chromosome"/>
</dbReference>
<evidence type="ECO:0000256" key="1">
    <source>
        <dbReference type="SAM" id="MobiDB-lite"/>
    </source>
</evidence>
<keyword evidence="3" id="KW-1185">Reference proteome</keyword>
<dbReference type="EMBL" id="CP074133">
    <property type="protein sequence ID" value="QUX24682.1"/>
    <property type="molecule type" value="Genomic_DNA"/>
</dbReference>
<dbReference type="Gene3D" id="3.50.30.50">
    <property type="entry name" value="Putative cyclase"/>
    <property type="match status" value="1"/>
</dbReference>
<gene>
    <name evidence="2" type="ORF">KGD84_10685</name>
</gene>
<organism evidence="2 3">
    <name type="scientific">Nocardiopsis changdeensis</name>
    <dbReference type="NCBI Taxonomy" id="2831969"/>
    <lineage>
        <taxon>Bacteria</taxon>
        <taxon>Bacillati</taxon>
        <taxon>Actinomycetota</taxon>
        <taxon>Actinomycetes</taxon>
        <taxon>Streptosporangiales</taxon>
        <taxon>Nocardiopsidaceae</taxon>
        <taxon>Nocardiopsis</taxon>
    </lineage>
</organism>
<dbReference type="PANTHER" id="PTHR31118">
    <property type="entry name" value="CYCLASE-LIKE PROTEIN 2"/>
    <property type="match status" value="1"/>
</dbReference>
<reference evidence="2 3" key="1">
    <citation type="submission" date="2021-05" db="EMBL/GenBank/DDBJ databases">
        <title>Direct Submission.</title>
        <authorList>
            <person name="Li K."/>
            <person name="Gao J."/>
        </authorList>
    </citation>
    <scope>NUCLEOTIDE SEQUENCE [LARGE SCALE GENOMIC DNA]</scope>
    <source>
        <strain evidence="2 3">Mg02</strain>
    </source>
</reference>
<accession>A0ABX8BUA9</accession>
<dbReference type="SUPFAM" id="SSF102198">
    <property type="entry name" value="Putative cyclase"/>
    <property type="match status" value="1"/>
</dbReference>
<dbReference type="PANTHER" id="PTHR31118:SF12">
    <property type="entry name" value="CYCLASE-LIKE PROTEIN 2"/>
    <property type="match status" value="1"/>
</dbReference>
<dbReference type="Pfam" id="PF04199">
    <property type="entry name" value="Cyclase"/>
    <property type="match status" value="1"/>
</dbReference>
<dbReference type="InterPro" id="IPR007325">
    <property type="entry name" value="KFase/CYL"/>
</dbReference>
<evidence type="ECO:0000313" key="2">
    <source>
        <dbReference type="EMBL" id="QUX24682.1"/>
    </source>
</evidence>
<name>A0ABX8BUA9_9ACTN</name>
<dbReference type="InterPro" id="IPR037175">
    <property type="entry name" value="KFase_sf"/>
</dbReference>
<evidence type="ECO:0000313" key="3">
    <source>
        <dbReference type="Proteomes" id="UP000676079"/>
    </source>
</evidence>
<protein>
    <submittedName>
        <fullName evidence="2">Cyclase family protein</fullName>
    </submittedName>
</protein>
<dbReference type="RefSeq" id="WP_220560124.1">
    <property type="nucleotide sequence ID" value="NZ_CP074133.1"/>
</dbReference>
<proteinExistence type="predicted"/>
<sequence length="269" mass="28142">MCLHGTGETVRARTAGDAAATASAGGRPPAEPPAWPRGYRHVADLSHVITPSLPGWDDEKPRRETVSGPAPDGEFGFYVQRWTLGEHTGTHLDAPGHVIGGGRMVPDIRPEELVAPAAVIDISARAAEDPDTSVTVDDVLAFEHAHGEIPRGAAVLMHSGWSARWERGDAAVRGTDGDGSWHFPGFSAEACDFLISRRGIVGTGVDTLSTDPAVSAAFEAHEVVGRADRWGLEALRGLDRLPPAGALLTVGVLPGADASGGPSRVLALW</sequence>
<feature type="region of interest" description="Disordered" evidence="1">
    <location>
        <begin position="1"/>
        <end position="37"/>
    </location>
</feature>
<feature type="region of interest" description="Disordered" evidence="1">
    <location>
        <begin position="51"/>
        <end position="72"/>
    </location>
</feature>